<dbReference type="SUPFAM" id="SSF48264">
    <property type="entry name" value="Cytochrome P450"/>
    <property type="match status" value="1"/>
</dbReference>
<gene>
    <name evidence="2" type="ORF">ACFPET_14790</name>
</gene>
<dbReference type="InterPro" id="IPR050121">
    <property type="entry name" value="Cytochrome_P450_monoxygenase"/>
</dbReference>
<evidence type="ECO:0000256" key="1">
    <source>
        <dbReference type="ARBA" id="ARBA00010617"/>
    </source>
</evidence>
<sequence length="467" mass="51843">MTESSEAWPHMTGWEKAKTTALHTLPALLGGGVMARNRTRAVLNRFTDPAMVGHFDRVREKYHGLPVWGPRGTLYLLTEADAREMLQQSATVFSTASDEKLAMLGRMQPDAVILTRGPLRERRREINDSALSYHQPVPADSETLARIAESVMGDLLSSSMVTGSLSFAALKSALEKVGRLVCFGSPARDDDELSGLVDALRRDGNSFYLKPGAKRRVERNHADLMERIRSYASRAEDFSLAARLSHVPFEDERKPLGQIPHWLMAMSLMTPIAMRTLTLLDAYPRSLARTREELDAADRHHRRGSAGHLMAQPYFKAVILDAVRLYPVVPNISRVTTSRARLGGAEVEEDTPILIPANFLARGRARGEDADRFNPDAWITGEAADSCAYLPFSKGPGSCPGRDVGMFLLHYTIGALLRRADFRSRRQMFDPTGPLPKANLLWRSGWSVTERTPAPKPTTAVHSYQEG</sequence>
<dbReference type="InterPro" id="IPR036396">
    <property type="entry name" value="Cyt_P450_sf"/>
</dbReference>
<name>A0ABV8U1F1_9ACTN</name>
<dbReference type="EMBL" id="JBHSDK010000021">
    <property type="protein sequence ID" value="MFC4336468.1"/>
    <property type="molecule type" value="Genomic_DNA"/>
</dbReference>
<accession>A0ABV8U1F1</accession>
<keyword evidence="3" id="KW-1185">Reference proteome</keyword>
<reference evidence="3" key="1">
    <citation type="journal article" date="2019" name="Int. J. Syst. Evol. Microbiol.">
        <title>The Global Catalogue of Microorganisms (GCM) 10K type strain sequencing project: providing services to taxonomists for standard genome sequencing and annotation.</title>
        <authorList>
            <consortium name="The Broad Institute Genomics Platform"/>
            <consortium name="The Broad Institute Genome Sequencing Center for Infectious Disease"/>
            <person name="Wu L."/>
            <person name="Ma J."/>
        </authorList>
    </citation>
    <scope>NUCLEOTIDE SEQUENCE [LARGE SCALE GENOMIC DNA]</scope>
    <source>
        <strain evidence="3">IBRC-M 10908</strain>
    </source>
</reference>
<evidence type="ECO:0000313" key="3">
    <source>
        <dbReference type="Proteomes" id="UP001595823"/>
    </source>
</evidence>
<dbReference type="Pfam" id="PF00067">
    <property type="entry name" value="p450"/>
    <property type="match status" value="1"/>
</dbReference>
<dbReference type="Proteomes" id="UP001595823">
    <property type="component" value="Unassembled WGS sequence"/>
</dbReference>
<dbReference type="PANTHER" id="PTHR24305:SF166">
    <property type="entry name" value="CYTOCHROME P450 12A4, MITOCHONDRIAL-RELATED"/>
    <property type="match status" value="1"/>
</dbReference>
<organism evidence="2 3">
    <name type="scientific">Salininema proteolyticum</name>
    <dbReference type="NCBI Taxonomy" id="1607685"/>
    <lineage>
        <taxon>Bacteria</taxon>
        <taxon>Bacillati</taxon>
        <taxon>Actinomycetota</taxon>
        <taxon>Actinomycetes</taxon>
        <taxon>Glycomycetales</taxon>
        <taxon>Glycomycetaceae</taxon>
        <taxon>Salininema</taxon>
    </lineage>
</organism>
<dbReference type="PANTHER" id="PTHR24305">
    <property type="entry name" value="CYTOCHROME P450"/>
    <property type="match status" value="1"/>
</dbReference>
<dbReference type="RefSeq" id="WP_380622440.1">
    <property type="nucleotide sequence ID" value="NZ_JBHSDK010000021.1"/>
</dbReference>
<comment type="caution">
    <text evidence="2">The sequence shown here is derived from an EMBL/GenBank/DDBJ whole genome shotgun (WGS) entry which is preliminary data.</text>
</comment>
<dbReference type="Gene3D" id="1.10.630.10">
    <property type="entry name" value="Cytochrome P450"/>
    <property type="match status" value="1"/>
</dbReference>
<dbReference type="InterPro" id="IPR001128">
    <property type="entry name" value="Cyt_P450"/>
</dbReference>
<proteinExistence type="inferred from homology"/>
<comment type="similarity">
    <text evidence="1">Belongs to the cytochrome P450 family.</text>
</comment>
<protein>
    <submittedName>
        <fullName evidence="2">Cytochrome P450</fullName>
    </submittedName>
</protein>
<evidence type="ECO:0000313" key="2">
    <source>
        <dbReference type="EMBL" id="MFC4336468.1"/>
    </source>
</evidence>